<comment type="caution">
    <text evidence="3">The sequence shown here is derived from an EMBL/GenBank/DDBJ whole genome shotgun (WGS) entry which is preliminary data.</text>
</comment>
<evidence type="ECO:0000256" key="2">
    <source>
        <dbReference type="SAM" id="SignalP"/>
    </source>
</evidence>
<protein>
    <submittedName>
        <fullName evidence="3">Uncharacterized protein</fullName>
    </submittedName>
</protein>
<name>A0A8J5JN31_HOMAM</name>
<keyword evidence="4" id="KW-1185">Reference proteome</keyword>
<proteinExistence type="predicted"/>
<evidence type="ECO:0000313" key="4">
    <source>
        <dbReference type="Proteomes" id="UP000747542"/>
    </source>
</evidence>
<feature type="region of interest" description="Disordered" evidence="1">
    <location>
        <begin position="33"/>
        <end position="103"/>
    </location>
</feature>
<organism evidence="3 4">
    <name type="scientific">Homarus americanus</name>
    <name type="common">American lobster</name>
    <dbReference type="NCBI Taxonomy" id="6706"/>
    <lineage>
        <taxon>Eukaryota</taxon>
        <taxon>Metazoa</taxon>
        <taxon>Ecdysozoa</taxon>
        <taxon>Arthropoda</taxon>
        <taxon>Crustacea</taxon>
        <taxon>Multicrustacea</taxon>
        <taxon>Malacostraca</taxon>
        <taxon>Eumalacostraca</taxon>
        <taxon>Eucarida</taxon>
        <taxon>Decapoda</taxon>
        <taxon>Pleocyemata</taxon>
        <taxon>Astacidea</taxon>
        <taxon>Nephropoidea</taxon>
        <taxon>Nephropidae</taxon>
        <taxon>Homarus</taxon>
    </lineage>
</organism>
<dbReference type="Proteomes" id="UP000747542">
    <property type="component" value="Unassembled WGS sequence"/>
</dbReference>
<evidence type="ECO:0000256" key="1">
    <source>
        <dbReference type="SAM" id="MobiDB-lite"/>
    </source>
</evidence>
<feature type="chain" id="PRO_5035267277" evidence="2">
    <location>
        <begin position="21"/>
        <end position="126"/>
    </location>
</feature>
<dbReference type="EMBL" id="JAHLQT010030867">
    <property type="protein sequence ID" value="KAG7160741.1"/>
    <property type="molecule type" value="Genomic_DNA"/>
</dbReference>
<evidence type="ECO:0000313" key="3">
    <source>
        <dbReference type="EMBL" id="KAG7160741.1"/>
    </source>
</evidence>
<gene>
    <name evidence="3" type="ORF">Hamer_G023739</name>
</gene>
<accession>A0A8J5JN31</accession>
<feature type="compositionally biased region" description="Basic and acidic residues" evidence="1">
    <location>
        <begin position="71"/>
        <end position="103"/>
    </location>
</feature>
<feature type="signal peptide" evidence="2">
    <location>
        <begin position="1"/>
        <end position="20"/>
    </location>
</feature>
<keyword evidence="2" id="KW-0732">Signal</keyword>
<dbReference type="AlphaFoldDB" id="A0A8J5JN31"/>
<sequence length="126" mass="13932">MLCIVIIGPRWLWLWYGGVAITAFDCTSDRGAIVPSNIMPPKNSKRNVEGGEASSGEEGGGASSPKRKRFISAEKDRKYESEDSMEDTKDSNDWGGESERDGELIIKSVDESLSSSEITHHLHYCH</sequence>
<reference evidence="3" key="1">
    <citation type="journal article" date="2021" name="Sci. Adv.">
        <title>The American lobster genome reveals insights on longevity, neural, and immune adaptations.</title>
        <authorList>
            <person name="Polinski J.M."/>
            <person name="Zimin A.V."/>
            <person name="Clark K.F."/>
            <person name="Kohn A.B."/>
            <person name="Sadowski N."/>
            <person name="Timp W."/>
            <person name="Ptitsyn A."/>
            <person name="Khanna P."/>
            <person name="Romanova D.Y."/>
            <person name="Williams P."/>
            <person name="Greenwood S.J."/>
            <person name="Moroz L.L."/>
            <person name="Walt D.R."/>
            <person name="Bodnar A.G."/>
        </authorList>
    </citation>
    <scope>NUCLEOTIDE SEQUENCE</scope>
    <source>
        <strain evidence="3">GMGI-L3</strain>
    </source>
</reference>